<dbReference type="AlphaFoldDB" id="A0A1G9HJM3"/>
<accession>A0A1G9HJM3</accession>
<dbReference type="RefSeq" id="WP_093616542.1">
    <property type="nucleotide sequence ID" value="NZ_FNFF01000019.1"/>
</dbReference>
<dbReference type="PROSITE" id="PS50943">
    <property type="entry name" value="HTH_CROC1"/>
    <property type="match status" value="1"/>
</dbReference>
<dbReference type="STRING" id="417292.SAMN05421806_11927"/>
<dbReference type="Gene3D" id="1.10.260.40">
    <property type="entry name" value="lambda repressor-like DNA-binding domains"/>
    <property type="match status" value="1"/>
</dbReference>
<feature type="domain" description="HTH cro/C1-type" evidence="1">
    <location>
        <begin position="24"/>
        <end position="74"/>
    </location>
</feature>
<protein>
    <submittedName>
        <fullName evidence="2">Helix-turn-helix domain-containing protein</fullName>
    </submittedName>
</protein>
<dbReference type="OrthoDB" id="5177600at2"/>
<dbReference type="SUPFAM" id="SSF47413">
    <property type="entry name" value="lambda repressor-like DNA-binding domains"/>
    <property type="match status" value="1"/>
</dbReference>
<evidence type="ECO:0000259" key="1">
    <source>
        <dbReference type="PROSITE" id="PS50943"/>
    </source>
</evidence>
<name>A0A1G9HJM3_9ACTN</name>
<dbReference type="GO" id="GO:0003677">
    <property type="term" value="F:DNA binding"/>
    <property type="evidence" value="ECO:0007669"/>
    <property type="project" value="InterPro"/>
</dbReference>
<dbReference type="InterPro" id="IPR001387">
    <property type="entry name" value="Cro/C1-type_HTH"/>
</dbReference>
<organism evidence="2 3">
    <name type="scientific">Streptomyces indicus</name>
    <dbReference type="NCBI Taxonomy" id="417292"/>
    <lineage>
        <taxon>Bacteria</taxon>
        <taxon>Bacillati</taxon>
        <taxon>Actinomycetota</taxon>
        <taxon>Actinomycetes</taxon>
        <taxon>Kitasatosporales</taxon>
        <taxon>Streptomycetaceae</taxon>
        <taxon>Streptomyces</taxon>
    </lineage>
</organism>
<gene>
    <name evidence="2" type="ORF">SAMN05421806_11927</name>
</gene>
<dbReference type="SMART" id="SM00530">
    <property type="entry name" value="HTH_XRE"/>
    <property type="match status" value="1"/>
</dbReference>
<dbReference type="Pfam" id="PF19054">
    <property type="entry name" value="DUF5753"/>
    <property type="match status" value="1"/>
</dbReference>
<reference evidence="2 3" key="1">
    <citation type="submission" date="2016-10" db="EMBL/GenBank/DDBJ databases">
        <authorList>
            <person name="de Groot N.N."/>
        </authorList>
    </citation>
    <scope>NUCLEOTIDE SEQUENCE [LARGE SCALE GENOMIC DNA]</scope>
    <source>
        <strain evidence="2 3">CGMCC 4.5727</strain>
    </source>
</reference>
<dbReference type="InterPro" id="IPR010982">
    <property type="entry name" value="Lambda_DNA-bd_dom_sf"/>
</dbReference>
<proteinExistence type="predicted"/>
<keyword evidence="3" id="KW-1185">Reference proteome</keyword>
<dbReference type="EMBL" id="FNFF01000019">
    <property type="protein sequence ID" value="SDL12944.1"/>
    <property type="molecule type" value="Genomic_DNA"/>
</dbReference>
<evidence type="ECO:0000313" key="3">
    <source>
        <dbReference type="Proteomes" id="UP000199155"/>
    </source>
</evidence>
<evidence type="ECO:0000313" key="2">
    <source>
        <dbReference type="EMBL" id="SDL12944.1"/>
    </source>
</evidence>
<dbReference type="InterPro" id="IPR043917">
    <property type="entry name" value="DUF5753"/>
</dbReference>
<dbReference type="Proteomes" id="UP000199155">
    <property type="component" value="Unassembled WGS sequence"/>
</dbReference>
<sequence length="274" mass="30273">MSARKRPQKNASVMKMVGAQVACLRQAAGLTQRDLAERVLVAETTVASIEQGRRALMPDLARSVDQLLGTGGVLAAAVANMPEVDLFPLWAEQYIQHEREAISLSWYDCVVMPGLLQTEDCVRAVLRNRVPAYDEDEIAAKTAARMDRQEILHRKVPPTLSFVVWEPVLRLGFCDEPTREGQLRHMLECAQLPGLSLQILPLDAPAHAGLNGAFTLLETPHHQHLAYTESQRGSHWVSDADGVSILARKYAMLRSQAVSPEASRGLLSRLLGER</sequence>
<dbReference type="Pfam" id="PF13560">
    <property type="entry name" value="HTH_31"/>
    <property type="match status" value="1"/>
</dbReference>
<dbReference type="CDD" id="cd00093">
    <property type="entry name" value="HTH_XRE"/>
    <property type="match status" value="1"/>
</dbReference>